<dbReference type="Proteomes" id="UP000198287">
    <property type="component" value="Unassembled WGS sequence"/>
</dbReference>
<feature type="region of interest" description="Disordered" evidence="1">
    <location>
        <begin position="196"/>
        <end position="218"/>
    </location>
</feature>
<feature type="compositionally biased region" description="Low complexity" evidence="1">
    <location>
        <begin position="196"/>
        <end position="213"/>
    </location>
</feature>
<reference evidence="3 4" key="1">
    <citation type="submission" date="2015-12" db="EMBL/GenBank/DDBJ databases">
        <title>The genome of Folsomia candida.</title>
        <authorList>
            <person name="Faddeeva A."/>
            <person name="Derks M.F."/>
            <person name="Anvar Y."/>
            <person name="Smit S."/>
            <person name="Van Straalen N."/>
            <person name="Roelofs D."/>
        </authorList>
    </citation>
    <scope>NUCLEOTIDE SEQUENCE [LARGE SCALE GENOMIC DNA]</scope>
    <source>
        <strain evidence="3 4">VU population</strain>
        <tissue evidence="3">Whole body</tissue>
    </source>
</reference>
<keyword evidence="2" id="KW-0732">Signal</keyword>
<protein>
    <submittedName>
        <fullName evidence="3">Uncharacterized protein</fullName>
    </submittedName>
</protein>
<evidence type="ECO:0000256" key="2">
    <source>
        <dbReference type="SAM" id="SignalP"/>
    </source>
</evidence>
<dbReference type="OMA" id="IDATTHD"/>
<organism evidence="3 4">
    <name type="scientific">Folsomia candida</name>
    <name type="common">Springtail</name>
    <dbReference type="NCBI Taxonomy" id="158441"/>
    <lineage>
        <taxon>Eukaryota</taxon>
        <taxon>Metazoa</taxon>
        <taxon>Ecdysozoa</taxon>
        <taxon>Arthropoda</taxon>
        <taxon>Hexapoda</taxon>
        <taxon>Collembola</taxon>
        <taxon>Entomobryomorpha</taxon>
        <taxon>Isotomoidea</taxon>
        <taxon>Isotomidae</taxon>
        <taxon>Proisotominae</taxon>
        <taxon>Folsomia</taxon>
    </lineage>
</organism>
<dbReference type="EMBL" id="LNIX01000001">
    <property type="protein sequence ID" value="OXA61253.1"/>
    <property type="molecule type" value="Genomic_DNA"/>
</dbReference>
<gene>
    <name evidence="3" type="ORF">Fcan01_02353</name>
</gene>
<keyword evidence="4" id="KW-1185">Reference proteome</keyword>
<comment type="caution">
    <text evidence="3">The sequence shown here is derived from an EMBL/GenBank/DDBJ whole genome shotgun (WGS) entry which is preliminary data.</text>
</comment>
<evidence type="ECO:0000313" key="3">
    <source>
        <dbReference type="EMBL" id="OXA61253.1"/>
    </source>
</evidence>
<name>A0A226EUG5_FOLCA</name>
<proteinExistence type="predicted"/>
<feature type="chain" id="PRO_5012827436" evidence="2">
    <location>
        <begin position="28"/>
        <end position="244"/>
    </location>
</feature>
<feature type="signal peptide" evidence="2">
    <location>
        <begin position="1"/>
        <end position="27"/>
    </location>
</feature>
<evidence type="ECO:0000313" key="4">
    <source>
        <dbReference type="Proteomes" id="UP000198287"/>
    </source>
</evidence>
<sequence>MLFKSLNPSMFVPVVLLWLSLLRSTTARRQVVVLDVETDRFRQWQIRGDYMYVPIGRQLLEFKDKLPSKFPFTNKFVRDARGIWIVLPSLDPTFDTLNSTGWTNTVTFSFSTSAQLLDSVKIVHNSGTNSTVGHPEITVYISSTKVHTFTPQNVSDDWIIETVPLHGSNRFSIDATTHDEGDFILIDKIEVVFVETTTSPRPPRTSTTPATTSRGHKAAGPRVNVGIISIQILMFTAFTKLKLN</sequence>
<accession>A0A226EUG5</accession>
<dbReference type="AlphaFoldDB" id="A0A226EUG5"/>
<evidence type="ECO:0000256" key="1">
    <source>
        <dbReference type="SAM" id="MobiDB-lite"/>
    </source>
</evidence>